<reference evidence="4 5" key="1">
    <citation type="submission" date="2017-06" db="EMBL/GenBank/DDBJ databases">
        <title>Comparative genomic analysis of Ambrosia Fusariam Clade fungi.</title>
        <authorList>
            <person name="Stajich J.E."/>
            <person name="Carrillo J."/>
            <person name="Kijimoto T."/>
            <person name="Eskalen A."/>
            <person name="O'Donnell K."/>
            <person name="Kasson M."/>
        </authorList>
    </citation>
    <scope>NUCLEOTIDE SEQUENCE [LARGE SCALE GENOMIC DNA]</scope>
    <source>
        <strain evidence="4">UCR3666</strain>
    </source>
</reference>
<keyword evidence="2" id="KW-0812">Transmembrane</keyword>
<dbReference type="InterPro" id="IPR042098">
    <property type="entry name" value="TauD-like_sf"/>
</dbReference>
<proteinExistence type="predicted"/>
<protein>
    <recommendedName>
        <fullName evidence="3">TauD/TfdA-like domain-containing protein</fullName>
    </recommendedName>
</protein>
<evidence type="ECO:0000313" key="4">
    <source>
        <dbReference type="EMBL" id="RMJ12806.1"/>
    </source>
</evidence>
<dbReference type="OrthoDB" id="272271at2759"/>
<feature type="transmembrane region" description="Helical" evidence="2">
    <location>
        <begin position="70"/>
        <end position="92"/>
    </location>
</feature>
<dbReference type="Proteomes" id="UP000277212">
    <property type="component" value="Unassembled WGS sequence"/>
</dbReference>
<dbReference type="PANTHER" id="PTHR10696">
    <property type="entry name" value="GAMMA-BUTYROBETAINE HYDROXYLASE-RELATED"/>
    <property type="match status" value="1"/>
</dbReference>
<comment type="caution">
    <text evidence="4">The sequence shown here is derived from an EMBL/GenBank/DDBJ whole genome shotgun (WGS) entry which is preliminary data.</text>
</comment>
<dbReference type="InterPro" id="IPR050411">
    <property type="entry name" value="AlphaKG_dependent_hydroxylases"/>
</dbReference>
<name>A0A3M2S5F7_9HYPO</name>
<dbReference type="Pfam" id="PF02668">
    <property type="entry name" value="TauD"/>
    <property type="match status" value="1"/>
</dbReference>
<gene>
    <name evidence="4" type="ORF">CDV36_007502</name>
</gene>
<feature type="domain" description="TauD/TfdA-like" evidence="3">
    <location>
        <begin position="242"/>
        <end position="509"/>
    </location>
</feature>
<evidence type="ECO:0000313" key="5">
    <source>
        <dbReference type="Proteomes" id="UP000277212"/>
    </source>
</evidence>
<dbReference type="SUPFAM" id="SSF51197">
    <property type="entry name" value="Clavaminate synthase-like"/>
    <property type="match status" value="1"/>
</dbReference>
<dbReference type="PANTHER" id="PTHR10696:SF54">
    <property type="entry name" value="FAMILY OXIDOREDUCTASE, PUTATIVE (AFU_ORTHOLOGUE AFUA_4G13850)-RELATED"/>
    <property type="match status" value="1"/>
</dbReference>
<evidence type="ECO:0000259" key="3">
    <source>
        <dbReference type="Pfam" id="PF02668"/>
    </source>
</evidence>
<dbReference type="EMBL" id="NKUJ01000124">
    <property type="protein sequence ID" value="RMJ12806.1"/>
    <property type="molecule type" value="Genomic_DNA"/>
</dbReference>
<dbReference type="FunFam" id="3.60.130.10:FF:000011">
    <property type="entry name" value="Taurine catabolism dioxygenase TauD"/>
    <property type="match status" value="1"/>
</dbReference>
<sequence length="555" mass="62992">MQGTIQLVCNLVASFVGLAYFLWSNTRPLLRELRREPPPHRRLRPSFQSLKVFLRPGLIFFTESAVRNALYLWLVTTIVALGSVYSTAWGVFNTIRWGLVMVPVQALEATALQFIGHNWGEWRRKVGVNMRRPKASWKDILAIVWPALKSLVLAIVFEVPLAIFLTLYGAYSFASYLSGSDEVAEVTAYMWRSLDWCYVFYAMSTQLATILLATRPKWYLYQSLASNLLYVLPWAIACLNVPLGQISPETFPLPQLHAELRKLSDELHTGHGFFVIRGLDVDKYNRQENIIIYVGISSHIAGQRGRQDNKFNGKPADVVLTHVKDLSSGQEKGAIGSPAYTTDKQVFHTDTGDIVSLFCLETTLEGGASRLASTWRVYNEIARTRPDLIHTLSQNWDVEVFTNADKKFATRPLLYHQKATESTPERVALQYARRYFVGFGALPRSHDIPPITEAQAEALDTLHFLGEKLSVSTNFQKGDMQYVNNLAVFHARDGFTDSPTQQRHLLRLWLRDPKNAWETPEALKSRWAELYEGVTAEAEIFPSEPYIRSSSNKAR</sequence>
<keyword evidence="2" id="KW-0472">Membrane</keyword>
<evidence type="ECO:0000256" key="2">
    <source>
        <dbReference type="SAM" id="Phobius"/>
    </source>
</evidence>
<dbReference type="STRING" id="2010991.A0A3M2S5F7"/>
<feature type="transmembrane region" description="Helical" evidence="2">
    <location>
        <begin position="140"/>
        <end position="173"/>
    </location>
</feature>
<dbReference type="GO" id="GO:0016491">
    <property type="term" value="F:oxidoreductase activity"/>
    <property type="evidence" value="ECO:0007669"/>
    <property type="project" value="UniProtKB-KW"/>
</dbReference>
<feature type="transmembrane region" description="Helical" evidence="2">
    <location>
        <begin position="224"/>
        <end position="243"/>
    </location>
</feature>
<keyword evidence="5" id="KW-1185">Reference proteome</keyword>
<organism evidence="4 5">
    <name type="scientific">Fusarium kuroshium</name>
    <dbReference type="NCBI Taxonomy" id="2010991"/>
    <lineage>
        <taxon>Eukaryota</taxon>
        <taxon>Fungi</taxon>
        <taxon>Dikarya</taxon>
        <taxon>Ascomycota</taxon>
        <taxon>Pezizomycotina</taxon>
        <taxon>Sordariomycetes</taxon>
        <taxon>Hypocreomycetidae</taxon>
        <taxon>Hypocreales</taxon>
        <taxon>Nectriaceae</taxon>
        <taxon>Fusarium</taxon>
        <taxon>Fusarium solani species complex</taxon>
    </lineage>
</organism>
<dbReference type="AlphaFoldDB" id="A0A3M2S5F7"/>
<dbReference type="Gene3D" id="3.60.130.10">
    <property type="entry name" value="Clavaminate synthase-like"/>
    <property type="match status" value="1"/>
</dbReference>
<feature type="transmembrane region" description="Helical" evidence="2">
    <location>
        <begin position="193"/>
        <end position="212"/>
    </location>
</feature>
<feature type="transmembrane region" description="Helical" evidence="2">
    <location>
        <begin position="7"/>
        <end position="23"/>
    </location>
</feature>
<keyword evidence="2" id="KW-1133">Transmembrane helix</keyword>
<accession>A0A3M2S5F7</accession>
<keyword evidence="1" id="KW-0560">Oxidoreductase</keyword>
<dbReference type="InterPro" id="IPR003819">
    <property type="entry name" value="TauD/TfdA-like"/>
</dbReference>
<evidence type="ECO:0000256" key="1">
    <source>
        <dbReference type="ARBA" id="ARBA00023002"/>
    </source>
</evidence>